<dbReference type="Proteomes" id="UP000648075">
    <property type="component" value="Unassembled WGS sequence"/>
</dbReference>
<comment type="caution">
    <text evidence="1">The sequence shown here is derived from an EMBL/GenBank/DDBJ whole genome shotgun (WGS) entry which is preliminary data.</text>
</comment>
<gene>
    <name evidence="1" type="ORF">GCM10011614_15280</name>
</gene>
<evidence type="ECO:0008006" key="3">
    <source>
        <dbReference type="Google" id="ProtNLM"/>
    </source>
</evidence>
<name>A0A918UFQ8_9SPHN</name>
<reference evidence="1" key="2">
    <citation type="submission" date="2020-09" db="EMBL/GenBank/DDBJ databases">
        <authorList>
            <person name="Sun Q."/>
            <person name="Kim S."/>
        </authorList>
    </citation>
    <scope>NUCLEOTIDE SEQUENCE</scope>
    <source>
        <strain evidence="1">KCTC 32255</strain>
    </source>
</reference>
<organism evidence="1 2">
    <name type="scientific">Novosphingobium colocasiae</name>
    <dbReference type="NCBI Taxonomy" id="1256513"/>
    <lineage>
        <taxon>Bacteria</taxon>
        <taxon>Pseudomonadati</taxon>
        <taxon>Pseudomonadota</taxon>
        <taxon>Alphaproteobacteria</taxon>
        <taxon>Sphingomonadales</taxon>
        <taxon>Sphingomonadaceae</taxon>
        <taxon>Novosphingobium</taxon>
    </lineage>
</organism>
<dbReference type="RefSeq" id="WP_189620595.1">
    <property type="nucleotide sequence ID" value="NZ_BMZA01000004.1"/>
</dbReference>
<dbReference type="PROSITE" id="PS51257">
    <property type="entry name" value="PROKAR_LIPOPROTEIN"/>
    <property type="match status" value="1"/>
</dbReference>
<dbReference type="AlphaFoldDB" id="A0A918UFQ8"/>
<accession>A0A918UFQ8</accession>
<protein>
    <recommendedName>
        <fullName evidence="3">Lipoprotein</fullName>
    </recommendedName>
</protein>
<proteinExistence type="predicted"/>
<evidence type="ECO:0000313" key="2">
    <source>
        <dbReference type="Proteomes" id="UP000648075"/>
    </source>
</evidence>
<evidence type="ECO:0000313" key="1">
    <source>
        <dbReference type="EMBL" id="GGZ01346.1"/>
    </source>
</evidence>
<sequence>MRAAAIGLGLLLALAGCRREPEFDERYKSAQERIARTAADIEAQVDATGAPTPLASPQ</sequence>
<reference evidence="1" key="1">
    <citation type="journal article" date="2014" name="Int. J. Syst. Evol. Microbiol.">
        <title>Complete genome sequence of Corynebacterium casei LMG S-19264T (=DSM 44701T), isolated from a smear-ripened cheese.</title>
        <authorList>
            <consortium name="US DOE Joint Genome Institute (JGI-PGF)"/>
            <person name="Walter F."/>
            <person name="Albersmeier A."/>
            <person name="Kalinowski J."/>
            <person name="Ruckert C."/>
        </authorList>
    </citation>
    <scope>NUCLEOTIDE SEQUENCE</scope>
    <source>
        <strain evidence="1">KCTC 32255</strain>
    </source>
</reference>
<keyword evidence="2" id="KW-1185">Reference proteome</keyword>
<dbReference type="EMBL" id="BMZA01000004">
    <property type="protein sequence ID" value="GGZ01346.1"/>
    <property type="molecule type" value="Genomic_DNA"/>
</dbReference>